<dbReference type="NCBIfam" id="NF008741">
    <property type="entry name" value="PRK11770.1-3"/>
    <property type="match status" value="1"/>
</dbReference>
<dbReference type="GO" id="GO:0005886">
    <property type="term" value="C:plasma membrane"/>
    <property type="evidence" value="ECO:0007669"/>
    <property type="project" value="UniProtKB-SubCell"/>
</dbReference>
<feature type="domain" description="Inner membrane component" evidence="2">
    <location>
        <begin position="75"/>
        <end position="125"/>
    </location>
</feature>
<feature type="domain" description="Inner membrane component" evidence="2">
    <location>
        <begin position="4"/>
        <end position="53"/>
    </location>
</feature>
<reference evidence="3 4" key="1">
    <citation type="journal article" date="2011" name="Syst. Appl. Microbiol.">
        <title>Defluviimonas denitrificans gen. nov., sp. nov., and Pararhodobacter aggregans gen. nov., sp. nov., non-phototrophic Rhodobacteraceae from the biofilter of a marine aquaculture.</title>
        <authorList>
            <person name="Foesel B.U."/>
            <person name="Drake H.L."/>
            <person name="Schramm A."/>
        </authorList>
    </citation>
    <scope>NUCLEOTIDE SEQUENCE [LARGE SCALE GENOMIC DNA]</scope>
    <source>
        <strain evidence="3 4">D1-19</strain>
    </source>
</reference>
<evidence type="ECO:0000313" key="3">
    <source>
        <dbReference type="EMBL" id="PVE48333.1"/>
    </source>
</evidence>
<keyword evidence="1" id="KW-0997">Cell inner membrane</keyword>
<keyword evidence="1" id="KW-0812">Transmembrane</keyword>
<organism evidence="3 4">
    <name type="scientific">Pararhodobacter aggregans</name>
    <dbReference type="NCBI Taxonomy" id="404875"/>
    <lineage>
        <taxon>Bacteria</taxon>
        <taxon>Pseudomonadati</taxon>
        <taxon>Pseudomonadota</taxon>
        <taxon>Alphaproteobacteria</taxon>
        <taxon>Rhodobacterales</taxon>
        <taxon>Paracoccaceae</taxon>
        <taxon>Pararhodobacter</taxon>
    </lineage>
</organism>
<dbReference type="EMBL" id="QDDR01000002">
    <property type="protein sequence ID" value="PVE48333.1"/>
    <property type="molecule type" value="Genomic_DNA"/>
</dbReference>
<name>A0A2T7UU74_9RHOB</name>
<evidence type="ECO:0000313" key="4">
    <source>
        <dbReference type="Proteomes" id="UP000244810"/>
    </source>
</evidence>
<comment type="subcellular location">
    <subcellularLocation>
        <location evidence="1">Cell inner membrane</location>
        <topology evidence="1">Multi-pass membrane protein</topology>
    </subcellularLocation>
</comment>
<accession>A0A2T7UU74</accession>
<keyword evidence="1" id="KW-1133">Transmembrane helix</keyword>
<feature type="transmembrane region" description="Helical" evidence="1">
    <location>
        <begin position="69"/>
        <end position="89"/>
    </location>
</feature>
<dbReference type="OrthoDB" id="3238663at2"/>
<comment type="caution">
    <text evidence="3">The sequence shown here is derived from an EMBL/GenBank/DDBJ whole genome shotgun (WGS) entry which is preliminary data.</text>
</comment>
<dbReference type="InterPro" id="IPR052937">
    <property type="entry name" value="Inner_membrane_protein"/>
</dbReference>
<evidence type="ECO:0000259" key="2">
    <source>
        <dbReference type="Pfam" id="PF03733"/>
    </source>
</evidence>
<keyword evidence="1" id="KW-0472">Membrane</keyword>
<protein>
    <recommendedName>
        <fullName evidence="1">Inner membrane protein YccF</fullName>
    </recommendedName>
</protein>
<dbReference type="Pfam" id="PF03733">
    <property type="entry name" value="YccF"/>
    <property type="match status" value="2"/>
</dbReference>
<dbReference type="InterPro" id="IPR031308">
    <property type="entry name" value="UCP028777"/>
</dbReference>
<dbReference type="AlphaFoldDB" id="A0A2T7UU74"/>
<feature type="transmembrane region" description="Helical" evidence="1">
    <location>
        <begin position="7"/>
        <end position="31"/>
    </location>
</feature>
<evidence type="ECO:0000256" key="1">
    <source>
        <dbReference type="PIRNR" id="PIRNR028777"/>
    </source>
</evidence>
<sequence>MNLILNVLWIVLGGAWMAAGWLLAALLMALSIVGLPWARSAVVMAGYTLLPFGMRAADRAEVTGPDIGTGTLGTLGNLLWLVLAGWWLALGHLMAAVLNAVTIIGLPFAWAHLKLAGFALWPVGRTLVPR</sequence>
<dbReference type="PANTHER" id="PTHR42903:SF1">
    <property type="entry name" value="INNER MEMBRANE PROTEIN YCCF"/>
    <property type="match status" value="1"/>
</dbReference>
<dbReference type="PIRSF" id="PIRSF028777">
    <property type="entry name" value="UCP028777"/>
    <property type="match status" value="1"/>
</dbReference>
<proteinExistence type="predicted"/>
<gene>
    <name evidence="3" type="ORF">DDE23_04470</name>
</gene>
<feature type="transmembrane region" description="Helical" evidence="1">
    <location>
        <begin position="37"/>
        <end position="57"/>
    </location>
</feature>
<feature type="transmembrane region" description="Helical" evidence="1">
    <location>
        <begin position="95"/>
        <end position="121"/>
    </location>
</feature>
<dbReference type="PANTHER" id="PTHR42903">
    <property type="entry name" value="INNER MEMBRANE PROTEIN YCCF"/>
    <property type="match status" value="1"/>
</dbReference>
<keyword evidence="4" id="KW-1185">Reference proteome</keyword>
<dbReference type="RefSeq" id="WP_107750780.1">
    <property type="nucleotide sequence ID" value="NZ_QBKF01000002.1"/>
</dbReference>
<dbReference type="Proteomes" id="UP000244810">
    <property type="component" value="Unassembled WGS sequence"/>
</dbReference>
<dbReference type="InterPro" id="IPR005185">
    <property type="entry name" value="YccF"/>
</dbReference>
<keyword evidence="1" id="KW-1003">Cell membrane</keyword>